<dbReference type="AlphaFoldDB" id="A0A0A1TD02"/>
<dbReference type="InterPro" id="IPR002347">
    <property type="entry name" value="SDR_fam"/>
</dbReference>
<gene>
    <name evidence="4" type="ORF">VHEMI04030</name>
</gene>
<comment type="similarity">
    <text evidence="1">Belongs to the short-chain dehydrogenases/reductases (SDR) family.</text>
</comment>
<protein>
    <submittedName>
        <fullName evidence="4">Uncharacterized protein</fullName>
    </submittedName>
</protein>
<dbReference type="Proteomes" id="UP000039046">
    <property type="component" value="Unassembled WGS sequence"/>
</dbReference>
<dbReference type="Gene3D" id="3.40.50.720">
    <property type="entry name" value="NAD(P)-binding Rossmann-like Domain"/>
    <property type="match status" value="1"/>
</dbReference>
<sequence>MDQLNMSPASVAKASSFTKQWHSEPYPSIDPQRPELSANGKVVVITGAGTGVGQAMAVAFATAGAKAIAVIGRRMALLKQVAEELQRKNHNVQVLCEPADVTQEAQIMGAFRRIADQVGPIDILCSNVATVPRCPTIKDADPNIILDGFKTNIIGMLHVVQAFLAYSAQGAVLINTSTGLAHGGYAPGMAAYASTKSAALRLMSYLAIENQHLHIVNMSPGVLIRSEASEYYAAEVYKATGRVLVFNDEPQLSGNFAVWLASPEAAFLKGKTVWANWDVDELKSKTSDIENSNLLSLGLHGVDF</sequence>
<dbReference type="GO" id="GO:0016491">
    <property type="term" value="F:oxidoreductase activity"/>
    <property type="evidence" value="ECO:0007669"/>
    <property type="project" value="UniProtKB-KW"/>
</dbReference>
<keyword evidence="5" id="KW-1185">Reference proteome</keyword>
<dbReference type="SUPFAM" id="SSF51735">
    <property type="entry name" value="NAD(P)-binding Rossmann-fold domains"/>
    <property type="match status" value="1"/>
</dbReference>
<feature type="compositionally biased region" description="Polar residues" evidence="3">
    <location>
        <begin position="1"/>
        <end position="20"/>
    </location>
</feature>
<name>A0A0A1TD02_9HYPO</name>
<dbReference type="PRINTS" id="PR00081">
    <property type="entry name" value="GDHRDH"/>
</dbReference>
<dbReference type="InterPro" id="IPR036291">
    <property type="entry name" value="NAD(P)-bd_dom_sf"/>
</dbReference>
<evidence type="ECO:0000256" key="1">
    <source>
        <dbReference type="ARBA" id="ARBA00006484"/>
    </source>
</evidence>
<dbReference type="OrthoDB" id="1933717at2759"/>
<evidence type="ECO:0000256" key="2">
    <source>
        <dbReference type="ARBA" id="ARBA00023002"/>
    </source>
</evidence>
<dbReference type="EMBL" id="CDHN01000002">
    <property type="protein sequence ID" value="CEJ86173.1"/>
    <property type="molecule type" value="Genomic_DNA"/>
</dbReference>
<feature type="region of interest" description="Disordered" evidence="3">
    <location>
        <begin position="1"/>
        <end position="34"/>
    </location>
</feature>
<evidence type="ECO:0000313" key="5">
    <source>
        <dbReference type="Proteomes" id="UP000039046"/>
    </source>
</evidence>
<reference evidence="4 5" key="1">
    <citation type="journal article" date="2015" name="Genome Announc.">
        <title>Draft Genome Sequence and Gene Annotation of the Entomopathogenic Fungus Verticillium hemipterigenum.</title>
        <authorList>
            <person name="Horn F."/>
            <person name="Habel A."/>
            <person name="Scharf D.H."/>
            <person name="Dworschak J."/>
            <person name="Brakhage A.A."/>
            <person name="Guthke R."/>
            <person name="Hertweck C."/>
            <person name="Linde J."/>
        </authorList>
    </citation>
    <scope>NUCLEOTIDE SEQUENCE [LARGE SCALE GENOMIC DNA]</scope>
</reference>
<organism evidence="4 5">
    <name type="scientific">[Torrubiella] hemipterigena</name>
    <dbReference type="NCBI Taxonomy" id="1531966"/>
    <lineage>
        <taxon>Eukaryota</taxon>
        <taxon>Fungi</taxon>
        <taxon>Dikarya</taxon>
        <taxon>Ascomycota</taxon>
        <taxon>Pezizomycotina</taxon>
        <taxon>Sordariomycetes</taxon>
        <taxon>Hypocreomycetidae</taxon>
        <taxon>Hypocreales</taxon>
        <taxon>Clavicipitaceae</taxon>
        <taxon>Clavicipitaceae incertae sedis</taxon>
        <taxon>'Torrubiella' clade</taxon>
    </lineage>
</organism>
<dbReference type="STRING" id="1531966.A0A0A1TD02"/>
<dbReference type="PANTHER" id="PTHR42901">
    <property type="entry name" value="ALCOHOL DEHYDROGENASE"/>
    <property type="match status" value="1"/>
</dbReference>
<proteinExistence type="inferred from homology"/>
<accession>A0A0A1TD02</accession>
<evidence type="ECO:0000256" key="3">
    <source>
        <dbReference type="SAM" id="MobiDB-lite"/>
    </source>
</evidence>
<dbReference type="PANTHER" id="PTHR42901:SF1">
    <property type="entry name" value="ALCOHOL DEHYDROGENASE"/>
    <property type="match status" value="1"/>
</dbReference>
<keyword evidence="2" id="KW-0560">Oxidoreductase</keyword>
<dbReference type="CDD" id="cd05233">
    <property type="entry name" value="SDR_c"/>
    <property type="match status" value="1"/>
</dbReference>
<dbReference type="Pfam" id="PF00106">
    <property type="entry name" value="adh_short"/>
    <property type="match status" value="1"/>
</dbReference>
<evidence type="ECO:0000313" key="4">
    <source>
        <dbReference type="EMBL" id="CEJ86173.1"/>
    </source>
</evidence>